<organism evidence="1">
    <name type="scientific">Arion vulgaris</name>
    <dbReference type="NCBI Taxonomy" id="1028688"/>
    <lineage>
        <taxon>Eukaryota</taxon>
        <taxon>Metazoa</taxon>
        <taxon>Spiralia</taxon>
        <taxon>Lophotrochozoa</taxon>
        <taxon>Mollusca</taxon>
        <taxon>Gastropoda</taxon>
        <taxon>Heterobranchia</taxon>
        <taxon>Euthyneura</taxon>
        <taxon>Panpulmonata</taxon>
        <taxon>Eupulmonata</taxon>
        <taxon>Stylommatophora</taxon>
        <taxon>Helicina</taxon>
        <taxon>Arionoidea</taxon>
        <taxon>Arionidae</taxon>
        <taxon>Arion</taxon>
    </lineage>
</organism>
<feature type="non-terminal residue" evidence="1">
    <location>
        <position position="1"/>
    </location>
</feature>
<protein>
    <submittedName>
        <fullName evidence="1">Uncharacterized protein</fullName>
    </submittedName>
</protein>
<gene>
    <name evidence="1" type="primary">ORF15913</name>
</gene>
<evidence type="ECO:0000313" key="1">
    <source>
        <dbReference type="EMBL" id="CEK52212.1"/>
    </source>
</evidence>
<sequence length="67" mass="7185">HSEWDYSASCCHKDYTPLDPNLALEITYMHGCGASSYDAVGGGHSLLEAAGLLIDSGQMDSHLETLE</sequence>
<name>A0A0B6Y776_9EUPU</name>
<dbReference type="EMBL" id="HACG01005347">
    <property type="protein sequence ID" value="CEK52212.1"/>
    <property type="molecule type" value="Transcribed_RNA"/>
</dbReference>
<accession>A0A0B6Y776</accession>
<reference evidence="1" key="1">
    <citation type="submission" date="2014-12" db="EMBL/GenBank/DDBJ databases">
        <title>Insight into the proteome of Arion vulgaris.</title>
        <authorList>
            <person name="Aradska J."/>
            <person name="Bulat T."/>
            <person name="Smidak R."/>
            <person name="Sarate P."/>
            <person name="Gangsoo J."/>
            <person name="Sialana F."/>
            <person name="Bilban M."/>
            <person name="Lubec G."/>
        </authorList>
    </citation>
    <scope>NUCLEOTIDE SEQUENCE</scope>
    <source>
        <tissue evidence="1">Skin</tissue>
    </source>
</reference>
<proteinExistence type="predicted"/>
<feature type="non-terminal residue" evidence="1">
    <location>
        <position position="67"/>
    </location>
</feature>
<dbReference type="AlphaFoldDB" id="A0A0B6Y776"/>